<evidence type="ECO:0000256" key="2">
    <source>
        <dbReference type="ARBA" id="ARBA00022676"/>
    </source>
</evidence>
<dbReference type="InterPro" id="IPR029044">
    <property type="entry name" value="Nucleotide-diphossugar_trans"/>
</dbReference>
<comment type="similarity">
    <text evidence="1">Belongs to the glycosyltransferase 2 family.</text>
</comment>
<evidence type="ECO:0000313" key="7">
    <source>
        <dbReference type="Proteomes" id="UP000280073"/>
    </source>
</evidence>
<feature type="transmembrane region" description="Helical" evidence="4">
    <location>
        <begin position="7"/>
        <end position="32"/>
    </location>
</feature>
<dbReference type="SUPFAM" id="SSF53448">
    <property type="entry name" value="Nucleotide-diphospho-sugar transferases"/>
    <property type="match status" value="1"/>
</dbReference>
<keyword evidence="3 6" id="KW-0808">Transferase</keyword>
<evidence type="ECO:0000313" key="6">
    <source>
        <dbReference type="EMBL" id="RSR30918.1"/>
    </source>
</evidence>
<dbReference type="Gene3D" id="3.90.550.10">
    <property type="entry name" value="Spore Coat Polysaccharide Biosynthesis Protein SpsA, Chain A"/>
    <property type="match status" value="1"/>
</dbReference>
<reference evidence="6 7" key="1">
    <citation type="submission" date="2018-10" db="EMBL/GenBank/DDBJ databases">
        <title>GWAS and RNA-Seq identify cryptic mechanisms of antimicrobial resistance in Acinetobacter baumannii.</title>
        <authorList>
            <person name="Sahl J.W."/>
        </authorList>
    </citation>
    <scope>NUCLEOTIDE SEQUENCE [LARGE SCALE GENOMIC DNA]</scope>
    <source>
        <strain evidence="6 7">TG28175</strain>
    </source>
</reference>
<proteinExistence type="inferred from homology"/>
<feature type="non-terminal residue" evidence="6">
    <location>
        <position position="230"/>
    </location>
</feature>
<keyword evidence="4" id="KW-1133">Transmembrane helix</keyword>
<accession>A0A429MIV3</accession>
<keyword evidence="2" id="KW-0328">Glycosyltransferase</keyword>
<dbReference type="GO" id="GO:0016757">
    <property type="term" value="F:glycosyltransferase activity"/>
    <property type="evidence" value="ECO:0007669"/>
    <property type="project" value="UniProtKB-KW"/>
</dbReference>
<comment type="caution">
    <text evidence="6">The sequence shown here is derived from an EMBL/GenBank/DDBJ whole genome shotgun (WGS) entry which is preliminary data.</text>
</comment>
<dbReference type="PANTHER" id="PTHR43630:SF1">
    <property type="entry name" value="POLY-BETA-1,6-N-ACETYL-D-GLUCOSAMINE SYNTHASE"/>
    <property type="match status" value="1"/>
</dbReference>
<dbReference type="Proteomes" id="UP000280073">
    <property type="component" value="Unassembled WGS sequence"/>
</dbReference>
<gene>
    <name evidence="6" type="ORF">EA686_25120</name>
</gene>
<dbReference type="AlphaFoldDB" id="A0A429MIV3"/>
<keyword evidence="4" id="KW-0472">Membrane</keyword>
<protein>
    <submittedName>
        <fullName evidence="6">Glycosyltransferase</fullName>
    </submittedName>
</protein>
<feature type="domain" description="Glycosyltransferase 2-like" evidence="5">
    <location>
        <begin position="50"/>
        <end position="214"/>
    </location>
</feature>
<name>A0A429MIV3_ACIBA</name>
<dbReference type="CDD" id="cd06423">
    <property type="entry name" value="CESA_like"/>
    <property type="match status" value="1"/>
</dbReference>
<dbReference type="EMBL" id="RFDI01001981">
    <property type="protein sequence ID" value="RSR30918.1"/>
    <property type="molecule type" value="Genomic_DNA"/>
</dbReference>
<dbReference type="PANTHER" id="PTHR43630">
    <property type="entry name" value="POLY-BETA-1,6-N-ACETYL-D-GLUCOSAMINE SYNTHASE"/>
    <property type="match status" value="1"/>
</dbReference>
<evidence type="ECO:0000259" key="5">
    <source>
        <dbReference type="Pfam" id="PF00535"/>
    </source>
</evidence>
<dbReference type="Pfam" id="PF00535">
    <property type="entry name" value="Glycos_transf_2"/>
    <property type="match status" value="1"/>
</dbReference>
<keyword evidence="4" id="KW-0812">Transmembrane</keyword>
<evidence type="ECO:0000256" key="1">
    <source>
        <dbReference type="ARBA" id="ARBA00006739"/>
    </source>
</evidence>
<sequence length="230" mass="25943">MKVLLDILFAFAFLYPLLMAWTWMVGGLWFFFKREYHEQQLPEPSSEGCSIIIPCFNEEAQVRQTIRYALQTKYPNFEVIAVNDGSSDSTAEILDELAAQDARLRVVHLAENQGKAVALRSGVLVSKYEYLVCIDGDALLHPHAVLWLMQPFLNFPRIGAVTGNPRILNRSSILGKLQVGEFSSIIGLIKRAQRTYGRIFTVSGVIAAFRKTALVRVGFWSDDKITEDID</sequence>
<dbReference type="InterPro" id="IPR001173">
    <property type="entry name" value="Glyco_trans_2-like"/>
</dbReference>
<organism evidence="6 7">
    <name type="scientific">Acinetobacter baumannii</name>
    <dbReference type="NCBI Taxonomy" id="470"/>
    <lineage>
        <taxon>Bacteria</taxon>
        <taxon>Pseudomonadati</taxon>
        <taxon>Pseudomonadota</taxon>
        <taxon>Gammaproteobacteria</taxon>
        <taxon>Moraxellales</taxon>
        <taxon>Moraxellaceae</taxon>
        <taxon>Acinetobacter</taxon>
        <taxon>Acinetobacter calcoaceticus/baumannii complex</taxon>
    </lineage>
</organism>
<evidence type="ECO:0000256" key="3">
    <source>
        <dbReference type="ARBA" id="ARBA00022679"/>
    </source>
</evidence>
<evidence type="ECO:0000256" key="4">
    <source>
        <dbReference type="SAM" id="Phobius"/>
    </source>
</evidence>